<comment type="subcellular location">
    <subcellularLocation>
        <location evidence="1">Membrane</location>
        <topology evidence="1">Multi-pass membrane protein</topology>
    </subcellularLocation>
</comment>
<feature type="transmembrane region" description="Helical" evidence="5">
    <location>
        <begin position="238"/>
        <end position="267"/>
    </location>
</feature>
<name>A0A1M2W3Y6_TRAPU</name>
<dbReference type="Pfam" id="PF03595">
    <property type="entry name" value="SLAC1"/>
    <property type="match status" value="1"/>
</dbReference>
<reference evidence="6 7" key="1">
    <citation type="submission" date="2016-10" db="EMBL/GenBank/DDBJ databases">
        <title>Genome sequence of the basidiomycete white-rot fungus Trametes pubescens.</title>
        <authorList>
            <person name="Makela M.R."/>
            <person name="Granchi Z."/>
            <person name="Peng M."/>
            <person name="De Vries R.P."/>
            <person name="Grigoriev I."/>
            <person name="Riley R."/>
            <person name="Hilden K."/>
        </authorList>
    </citation>
    <scope>NUCLEOTIDE SEQUENCE [LARGE SCALE GENOMIC DNA]</scope>
    <source>
        <strain evidence="6 7">FBCC735</strain>
    </source>
</reference>
<dbReference type="OrthoDB" id="2901184at2759"/>
<dbReference type="InterPro" id="IPR004695">
    <property type="entry name" value="SLAC1/Mae1/Ssu1/TehA"/>
</dbReference>
<keyword evidence="3 5" id="KW-1133">Transmembrane helix</keyword>
<dbReference type="InterPro" id="IPR030185">
    <property type="entry name" value="Mae1"/>
</dbReference>
<keyword evidence="4 5" id="KW-0472">Membrane</keyword>
<feature type="transmembrane region" description="Helical" evidence="5">
    <location>
        <begin position="79"/>
        <end position="98"/>
    </location>
</feature>
<sequence length="372" mass="41844">MDSYYQTNYQSHNVNLPERTPAYPEQQTPKEPEVKVSHLARRIHGWSWQAFPIGMGTGAVYVTLSGLKEHSQTLTNVETFFYFLNMALFLLNVSTLAIQMFVYPMQALRLVKDPVKGIFVPLVVLSFATIIIGTIKYAVPTGHVHPDFIYVLFWIYVSLAVGVCFPMLMVWFNRPHDLTTFTPAWAFLTGFLDGHQANGAFVAVGPPGFTALALIKLGENAVDILPAHGLVTKQAGEIWYAASVMSGLMLFGLAVFLFLFGILPYWFKVHKHLSEILGCWALTFPNVGWISTIRVLGDIFKLKGFFIWHLIMAIIMTTVWAVLFVLTVVAFCKGKIFLAKSEEVIKDSLERKMSHAADSPRHSYNKEAHNHV</sequence>
<evidence type="ECO:0000256" key="5">
    <source>
        <dbReference type="SAM" id="Phobius"/>
    </source>
</evidence>
<feature type="transmembrane region" description="Helical" evidence="5">
    <location>
        <begin position="279"/>
        <end position="300"/>
    </location>
</feature>
<evidence type="ECO:0000256" key="2">
    <source>
        <dbReference type="ARBA" id="ARBA00022692"/>
    </source>
</evidence>
<evidence type="ECO:0000256" key="4">
    <source>
        <dbReference type="ARBA" id="ARBA00023136"/>
    </source>
</evidence>
<accession>A0A1M2W3Y6</accession>
<feature type="transmembrane region" description="Helical" evidence="5">
    <location>
        <begin position="306"/>
        <end position="332"/>
    </location>
</feature>
<dbReference type="Proteomes" id="UP000184267">
    <property type="component" value="Unassembled WGS sequence"/>
</dbReference>
<organism evidence="6 7">
    <name type="scientific">Trametes pubescens</name>
    <name type="common">White-rot fungus</name>
    <dbReference type="NCBI Taxonomy" id="154538"/>
    <lineage>
        <taxon>Eukaryota</taxon>
        <taxon>Fungi</taxon>
        <taxon>Dikarya</taxon>
        <taxon>Basidiomycota</taxon>
        <taxon>Agaricomycotina</taxon>
        <taxon>Agaricomycetes</taxon>
        <taxon>Polyporales</taxon>
        <taxon>Polyporaceae</taxon>
        <taxon>Trametes</taxon>
    </lineage>
</organism>
<comment type="caution">
    <text evidence="6">The sequence shown here is derived from an EMBL/GenBank/DDBJ whole genome shotgun (WGS) entry which is preliminary data.</text>
</comment>
<dbReference type="AlphaFoldDB" id="A0A1M2W3Y6"/>
<keyword evidence="2 5" id="KW-0812">Transmembrane</keyword>
<protein>
    <submittedName>
        <fullName evidence="6">Malic acid transport protein</fullName>
    </submittedName>
</protein>
<evidence type="ECO:0000256" key="3">
    <source>
        <dbReference type="ARBA" id="ARBA00022989"/>
    </source>
</evidence>
<feature type="transmembrane region" description="Helical" evidence="5">
    <location>
        <begin position="118"/>
        <end position="139"/>
    </location>
</feature>
<evidence type="ECO:0000313" key="6">
    <source>
        <dbReference type="EMBL" id="OJT14561.1"/>
    </source>
</evidence>
<evidence type="ECO:0000256" key="1">
    <source>
        <dbReference type="ARBA" id="ARBA00004141"/>
    </source>
</evidence>
<dbReference type="OMA" id="FYHYPYT"/>
<dbReference type="GO" id="GO:0016020">
    <property type="term" value="C:membrane"/>
    <property type="evidence" value="ECO:0007669"/>
    <property type="project" value="UniProtKB-SubCell"/>
</dbReference>
<dbReference type="CDD" id="cd09317">
    <property type="entry name" value="TDT_Mae1_like"/>
    <property type="match status" value="1"/>
</dbReference>
<dbReference type="PANTHER" id="PTHR31162">
    <property type="entry name" value="MALIC ACID TRANSPORT PROTEIN-RELATED"/>
    <property type="match status" value="1"/>
</dbReference>
<dbReference type="EMBL" id="MNAD01000277">
    <property type="protein sequence ID" value="OJT14561.1"/>
    <property type="molecule type" value="Genomic_DNA"/>
</dbReference>
<keyword evidence="7" id="KW-1185">Reference proteome</keyword>
<dbReference type="InterPro" id="IPR038665">
    <property type="entry name" value="Voltage-dep_anion_channel_sf"/>
</dbReference>
<dbReference type="GO" id="GO:0015140">
    <property type="term" value="F:malate transmembrane transporter activity"/>
    <property type="evidence" value="ECO:0007669"/>
    <property type="project" value="InterPro"/>
</dbReference>
<feature type="transmembrane region" description="Helical" evidence="5">
    <location>
        <begin position="151"/>
        <end position="172"/>
    </location>
</feature>
<dbReference type="PANTHER" id="PTHR31162:SF3">
    <property type="entry name" value="TRANSPORTER_MALIC ACID TRANSPORT PROTEIN, PUTATIVE-RELATED"/>
    <property type="match status" value="1"/>
</dbReference>
<dbReference type="STRING" id="154538.A0A1M2W3Y6"/>
<feature type="transmembrane region" description="Helical" evidence="5">
    <location>
        <begin position="46"/>
        <end position="67"/>
    </location>
</feature>
<dbReference type="Gene3D" id="1.50.10.150">
    <property type="entry name" value="Voltage-dependent anion channel"/>
    <property type="match status" value="2"/>
</dbReference>
<gene>
    <name evidence="6" type="ORF">TRAPUB_8894</name>
</gene>
<evidence type="ECO:0000313" key="7">
    <source>
        <dbReference type="Proteomes" id="UP000184267"/>
    </source>
</evidence>
<proteinExistence type="predicted"/>